<reference evidence="1" key="2">
    <citation type="submission" date="2020-11" db="EMBL/GenBank/DDBJ databases">
        <authorList>
            <person name="McCartney M.A."/>
            <person name="Auch B."/>
            <person name="Kono T."/>
            <person name="Mallez S."/>
            <person name="Becker A."/>
            <person name="Gohl D.M."/>
            <person name="Silverstein K.A.T."/>
            <person name="Koren S."/>
            <person name="Bechman K.B."/>
            <person name="Herman A."/>
            <person name="Abrahante J.E."/>
            <person name="Garbe J."/>
        </authorList>
    </citation>
    <scope>NUCLEOTIDE SEQUENCE</scope>
    <source>
        <strain evidence="1">Duluth1</strain>
        <tissue evidence="1">Whole animal</tissue>
    </source>
</reference>
<sequence length="76" mass="9412">MSLLEEHTFCMMTAAAVLHVSRRKRRHRYWTHAIIRNHQTYGTYYHLVRELELNDEEFRIYFRLSRRQFVDVLSVL</sequence>
<organism evidence="1 2">
    <name type="scientific">Dreissena polymorpha</name>
    <name type="common">Zebra mussel</name>
    <name type="synonym">Mytilus polymorpha</name>
    <dbReference type="NCBI Taxonomy" id="45954"/>
    <lineage>
        <taxon>Eukaryota</taxon>
        <taxon>Metazoa</taxon>
        <taxon>Spiralia</taxon>
        <taxon>Lophotrochozoa</taxon>
        <taxon>Mollusca</taxon>
        <taxon>Bivalvia</taxon>
        <taxon>Autobranchia</taxon>
        <taxon>Heteroconchia</taxon>
        <taxon>Euheterodonta</taxon>
        <taxon>Imparidentia</taxon>
        <taxon>Neoheterodontei</taxon>
        <taxon>Myida</taxon>
        <taxon>Dreissenoidea</taxon>
        <taxon>Dreissenidae</taxon>
        <taxon>Dreissena</taxon>
    </lineage>
</organism>
<keyword evidence="2" id="KW-1185">Reference proteome</keyword>
<dbReference type="AlphaFoldDB" id="A0A9D4EJZ7"/>
<dbReference type="Proteomes" id="UP000828390">
    <property type="component" value="Unassembled WGS sequence"/>
</dbReference>
<evidence type="ECO:0000313" key="2">
    <source>
        <dbReference type="Proteomes" id="UP000828390"/>
    </source>
</evidence>
<name>A0A9D4EJZ7_DREPO</name>
<proteinExistence type="predicted"/>
<reference evidence="1" key="1">
    <citation type="journal article" date="2019" name="bioRxiv">
        <title>The Genome of the Zebra Mussel, Dreissena polymorpha: A Resource for Invasive Species Research.</title>
        <authorList>
            <person name="McCartney M.A."/>
            <person name="Auch B."/>
            <person name="Kono T."/>
            <person name="Mallez S."/>
            <person name="Zhang Y."/>
            <person name="Obille A."/>
            <person name="Becker A."/>
            <person name="Abrahante J.E."/>
            <person name="Garbe J."/>
            <person name="Badalamenti J.P."/>
            <person name="Herman A."/>
            <person name="Mangelson H."/>
            <person name="Liachko I."/>
            <person name="Sullivan S."/>
            <person name="Sone E.D."/>
            <person name="Koren S."/>
            <person name="Silverstein K.A.T."/>
            <person name="Beckman K.B."/>
            <person name="Gohl D.M."/>
        </authorList>
    </citation>
    <scope>NUCLEOTIDE SEQUENCE</scope>
    <source>
        <strain evidence="1">Duluth1</strain>
        <tissue evidence="1">Whole animal</tissue>
    </source>
</reference>
<dbReference type="EMBL" id="JAIWYP010000008">
    <property type="protein sequence ID" value="KAH3782064.1"/>
    <property type="molecule type" value="Genomic_DNA"/>
</dbReference>
<protein>
    <submittedName>
        <fullName evidence="1">Uncharacterized protein</fullName>
    </submittedName>
</protein>
<accession>A0A9D4EJZ7</accession>
<comment type="caution">
    <text evidence="1">The sequence shown here is derived from an EMBL/GenBank/DDBJ whole genome shotgun (WGS) entry which is preliminary data.</text>
</comment>
<evidence type="ECO:0000313" key="1">
    <source>
        <dbReference type="EMBL" id="KAH3782064.1"/>
    </source>
</evidence>
<gene>
    <name evidence="1" type="ORF">DPMN_159975</name>
</gene>